<dbReference type="Proteomes" id="UP000753724">
    <property type="component" value="Unassembled WGS sequence"/>
</dbReference>
<evidence type="ECO:0000313" key="3">
    <source>
        <dbReference type="Proteomes" id="UP000753724"/>
    </source>
</evidence>
<dbReference type="PANTHER" id="PTHR31126">
    <property type="entry name" value="TYROSINE-PROTEIN PHOSPHATASE"/>
    <property type="match status" value="1"/>
</dbReference>
<name>A0ABW9X998_9SPHN</name>
<comment type="similarity">
    <text evidence="1">Belongs to the protein-tyrosine phosphatase family.</text>
</comment>
<dbReference type="InterPro" id="IPR029021">
    <property type="entry name" value="Prot-tyrosine_phosphatase-like"/>
</dbReference>
<dbReference type="SUPFAM" id="SSF52799">
    <property type="entry name" value="(Phosphotyrosine protein) phosphatases II"/>
    <property type="match status" value="1"/>
</dbReference>
<dbReference type="EMBL" id="JAAAPO010000001">
    <property type="protein sequence ID" value="NBC35110.1"/>
    <property type="molecule type" value="Genomic_DNA"/>
</dbReference>
<gene>
    <name evidence="2" type="ORF">GTZ99_00890</name>
</gene>
<dbReference type="RefSeq" id="WP_161716402.1">
    <property type="nucleotide sequence ID" value="NZ_JAAAPO010000001.1"/>
</dbReference>
<dbReference type="Pfam" id="PF13350">
    <property type="entry name" value="Y_phosphatase3"/>
    <property type="match status" value="1"/>
</dbReference>
<evidence type="ECO:0000313" key="2">
    <source>
        <dbReference type="EMBL" id="NBC35110.1"/>
    </source>
</evidence>
<evidence type="ECO:0000256" key="1">
    <source>
        <dbReference type="ARBA" id="ARBA00009580"/>
    </source>
</evidence>
<accession>A0ABW9X998</accession>
<dbReference type="InterPro" id="IPR026893">
    <property type="entry name" value="Tyr/Ser_Pase_IphP-type"/>
</dbReference>
<keyword evidence="3" id="KW-1185">Reference proteome</keyword>
<proteinExistence type="inferred from homology"/>
<comment type="caution">
    <text evidence="2">The sequence shown here is derived from an EMBL/GenBank/DDBJ whole genome shotgun (WGS) entry which is preliminary data.</text>
</comment>
<dbReference type="PANTHER" id="PTHR31126:SF1">
    <property type="entry name" value="TYROSINE SPECIFIC PROTEIN PHOSPHATASES DOMAIN-CONTAINING PROTEIN"/>
    <property type="match status" value="1"/>
</dbReference>
<organism evidence="2 3">
    <name type="scientific">Novosphingobium ovatum</name>
    <dbReference type="NCBI Taxonomy" id="1908523"/>
    <lineage>
        <taxon>Bacteria</taxon>
        <taxon>Pseudomonadati</taxon>
        <taxon>Pseudomonadota</taxon>
        <taxon>Alphaproteobacteria</taxon>
        <taxon>Sphingomonadales</taxon>
        <taxon>Sphingomonadaceae</taxon>
        <taxon>Novosphingobium</taxon>
    </lineage>
</organism>
<protein>
    <submittedName>
        <fullName evidence="2">Protein-tyrosine-phosphatase</fullName>
    </submittedName>
</protein>
<dbReference type="Gene3D" id="3.90.190.10">
    <property type="entry name" value="Protein tyrosine phosphatase superfamily"/>
    <property type="match status" value="1"/>
</dbReference>
<reference evidence="3" key="1">
    <citation type="submission" date="2020-01" db="EMBL/GenBank/DDBJ databases">
        <title>Sphingomonas sp. strain CSW-10.</title>
        <authorList>
            <person name="Chen W.-M."/>
        </authorList>
    </citation>
    <scope>NUCLEOTIDE SEQUENCE [LARGE SCALE GENOMIC DNA]</scope>
    <source>
        <strain evidence="3">FSY-8</strain>
    </source>
</reference>
<sequence>MFARTHLRIFLAALVAVPVGAVTLLPVPSTFARPVAAVPHVRELPLQGGRNFRDLGGYRTSDGRKVVWGQLYRSGSMTNLTLADYAYLQHRGLRVVCDLRDTRERGAEPVHWPERGAPRVLFDDYALDSAGFMPQGPMREWTADQARARLASSYPRMLVQFNGQYRRMFGELLAGHAPLAVNCSAGKDRTGIASALILTALGVPRATVIEDYLLTNTYLRPETLMRGAATANSAWAQLAPEVMRAMMAADRSYIEAAFAVVDAHAGGAEGYLRDELGLDARALRRLRNLYTR</sequence>